<dbReference type="CDD" id="cd00063">
    <property type="entry name" value="FN3"/>
    <property type="match status" value="2"/>
</dbReference>
<dbReference type="SMART" id="SM00404">
    <property type="entry name" value="PTPc_motif"/>
    <property type="match status" value="1"/>
</dbReference>
<evidence type="ECO:0000256" key="7">
    <source>
        <dbReference type="ARBA" id="ARBA00022912"/>
    </source>
</evidence>
<dbReference type="FunFam" id="3.90.190.10:FF:000102">
    <property type="entry name" value="Receptor-type tyrosine-protein phosphatase"/>
    <property type="match status" value="1"/>
</dbReference>
<dbReference type="GO" id="GO:0016020">
    <property type="term" value="C:membrane"/>
    <property type="evidence" value="ECO:0007669"/>
    <property type="project" value="UniProtKB-SubCell"/>
</dbReference>
<dbReference type="InterPro" id="IPR003961">
    <property type="entry name" value="FN3_dom"/>
</dbReference>
<dbReference type="Pfam" id="PF00041">
    <property type="entry name" value="fn3"/>
    <property type="match status" value="1"/>
</dbReference>
<evidence type="ECO:0000256" key="9">
    <source>
        <dbReference type="ARBA" id="ARBA00023136"/>
    </source>
</evidence>
<dbReference type="InterPro" id="IPR029021">
    <property type="entry name" value="Prot-tyrosine_phosphatase-like"/>
</dbReference>
<evidence type="ECO:0000256" key="1">
    <source>
        <dbReference type="ARBA" id="ARBA00004479"/>
    </source>
</evidence>
<dbReference type="Gene3D" id="3.90.190.10">
    <property type="entry name" value="Protein tyrosine phosphatase superfamily"/>
    <property type="match status" value="1"/>
</dbReference>
<dbReference type="InterPro" id="IPR050713">
    <property type="entry name" value="RTP_Phos/Ushers"/>
</dbReference>
<evidence type="ECO:0000259" key="15">
    <source>
        <dbReference type="PROSITE" id="PS50056"/>
    </source>
</evidence>
<reference evidence="17" key="1">
    <citation type="submission" date="2020-06" db="EMBL/GenBank/DDBJ databases">
        <title>Draft genome of Bugula neritina, a colonial animal packing powerful symbionts and potential medicines.</title>
        <authorList>
            <person name="Rayko M."/>
        </authorList>
    </citation>
    <scope>NUCLEOTIDE SEQUENCE [LARGE SCALE GENOMIC DNA]</scope>
    <source>
        <strain evidence="17">Kwan_BN1</strain>
    </source>
</reference>
<keyword evidence="7" id="KW-0904">Protein phosphatase</keyword>
<keyword evidence="10" id="KW-0325">Glycoprotein</keyword>
<dbReference type="Pfam" id="PF00102">
    <property type="entry name" value="Y_phosphatase"/>
    <property type="match status" value="1"/>
</dbReference>
<evidence type="ECO:0000256" key="10">
    <source>
        <dbReference type="ARBA" id="ARBA00023180"/>
    </source>
</evidence>
<dbReference type="PANTHER" id="PTHR46957:SF3">
    <property type="entry name" value="CYTOKINE RECEPTOR"/>
    <property type="match status" value="1"/>
</dbReference>
<dbReference type="PROSITE" id="PS50056">
    <property type="entry name" value="TYR_PHOSPHATASE_2"/>
    <property type="match status" value="1"/>
</dbReference>
<evidence type="ECO:0000259" key="16">
    <source>
        <dbReference type="PROSITE" id="PS50853"/>
    </source>
</evidence>
<dbReference type="SUPFAM" id="SSF49265">
    <property type="entry name" value="Fibronectin type III"/>
    <property type="match status" value="1"/>
</dbReference>
<comment type="catalytic activity">
    <reaction evidence="11">
        <text>O-phospho-L-tyrosyl-[protein] + H2O = L-tyrosyl-[protein] + phosphate</text>
        <dbReference type="Rhea" id="RHEA:10684"/>
        <dbReference type="Rhea" id="RHEA-COMP:10136"/>
        <dbReference type="Rhea" id="RHEA-COMP:20101"/>
        <dbReference type="ChEBI" id="CHEBI:15377"/>
        <dbReference type="ChEBI" id="CHEBI:43474"/>
        <dbReference type="ChEBI" id="CHEBI:46858"/>
        <dbReference type="ChEBI" id="CHEBI:61978"/>
        <dbReference type="EC" id="3.1.3.48"/>
    </reaction>
</comment>
<keyword evidence="6" id="KW-0378">Hydrolase</keyword>
<dbReference type="PROSITE" id="PS00383">
    <property type="entry name" value="TYR_PHOSPHATASE_1"/>
    <property type="match status" value="1"/>
</dbReference>
<feature type="region of interest" description="Disordered" evidence="12">
    <location>
        <begin position="682"/>
        <end position="731"/>
    </location>
</feature>
<dbReference type="PROSITE" id="PS50853">
    <property type="entry name" value="FN3"/>
    <property type="match status" value="2"/>
</dbReference>
<keyword evidence="8 13" id="KW-1133">Transmembrane helix</keyword>
<evidence type="ECO:0000259" key="14">
    <source>
        <dbReference type="PROSITE" id="PS50055"/>
    </source>
</evidence>
<feature type="domain" description="Tyrosine specific protein phosphatases" evidence="15">
    <location>
        <begin position="574"/>
        <end position="649"/>
    </location>
</feature>
<dbReference type="InterPro" id="IPR041201">
    <property type="entry name" value="PTPRJ_TM"/>
</dbReference>
<keyword evidence="9 13" id="KW-0472">Membrane</keyword>
<evidence type="ECO:0000256" key="11">
    <source>
        <dbReference type="ARBA" id="ARBA00051722"/>
    </source>
</evidence>
<dbReference type="InterPro" id="IPR003595">
    <property type="entry name" value="Tyr_Pase_cat"/>
</dbReference>
<dbReference type="Gene3D" id="2.60.40.10">
    <property type="entry name" value="Immunoglobulins"/>
    <property type="match status" value="2"/>
</dbReference>
<dbReference type="Pfam" id="PF18861">
    <property type="entry name" value="PTP_tm"/>
    <property type="match status" value="1"/>
</dbReference>
<accession>A0A7J7JZF8</accession>
<keyword evidence="18" id="KW-1185">Reference proteome</keyword>
<dbReference type="EMBL" id="VXIV02001613">
    <property type="protein sequence ID" value="KAF6031357.1"/>
    <property type="molecule type" value="Genomic_DNA"/>
</dbReference>
<evidence type="ECO:0000256" key="2">
    <source>
        <dbReference type="ARBA" id="ARBA00013064"/>
    </source>
</evidence>
<evidence type="ECO:0000313" key="17">
    <source>
        <dbReference type="EMBL" id="KAF6031357.1"/>
    </source>
</evidence>
<dbReference type="Proteomes" id="UP000593567">
    <property type="component" value="Unassembled WGS sequence"/>
</dbReference>
<dbReference type="InterPro" id="IPR000387">
    <property type="entry name" value="Tyr_Pase_dom"/>
</dbReference>
<dbReference type="GO" id="GO:0032502">
    <property type="term" value="P:developmental process"/>
    <property type="evidence" value="ECO:0007669"/>
    <property type="project" value="UniProtKB-ARBA"/>
</dbReference>
<evidence type="ECO:0000256" key="5">
    <source>
        <dbReference type="ARBA" id="ARBA00022737"/>
    </source>
</evidence>
<protein>
    <recommendedName>
        <fullName evidence="2">protein-tyrosine-phosphatase</fullName>
        <ecNumber evidence="2">3.1.3.48</ecNumber>
    </recommendedName>
</protein>
<dbReference type="AlphaFoldDB" id="A0A7J7JZF8"/>
<evidence type="ECO:0000256" key="12">
    <source>
        <dbReference type="SAM" id="MobiDB-lite"/>
    </source>
</evidence>
<proteinExistence type="predicted"/>
<dbReference type="InterPro" id="IPR013783">
    <property type="entry name" value="Ig-like_fold"/>
</dbReference>
<name>A0A7J7JZF8_BUGNE</name>
<keyword evidence="4" id="KW-0732">Signal</keyword>
<comment type="caution">
    <text evidence="17">The sequence shown here is derived from an EMBL/GenBank/DDBJ whole genome shotgun (WGS) entry which is preliminary data.</text>
</comment>
<comment type="subcellular location">
    <subcellularLocation>
        <location evidence="1">Membrane</location>
        <topology evidence="1">Single-pass type I membrane protein</topology>
    </subcellularLocation>
</comment>
<dbReference type="GO" id="GO:0004725">
    <property type="term" value="F:protein tyrosine phosphatase activity"/>
    <property type="evidence" value="ECO:0007669"/>
    <property type="project" value="UniProtKB-EC"/>
</dbReference>
<dbReference type="PROSITE" id="PS50055">
    <property type="entry name" value="TYR_PHOSPHATASE_PTP"/>
    <property type="match status" value="1"/>
</dbReference>
<dbReference type="PRINTS" id="PR00700">
    <property type="entry name" value="PRTYPHPHTASE"/>
</dbReference>
<keyword evidence="5" id="KW-0677">Repeat</keyword>
<sequence length="810" mass="91229">MCCILLTSEHKVNKYCRILEYNITGLEPYINYTVSVQAKTSAGYGAPRDIHQITKQYFPTKPRLINNPSAGIDTSGSIKLPYIDISWEEPIPPNGVITRYRIQWAEVLNPPSSGAKTKEVDSTARSYRITSGLSHNKKYTVSIQARTEYLQNSPEGWGEAANRTVSTLESTPTAVPKVSDEVKEQLSVEEQISQISFYLPSDLTTMFSLDSGNIIKYQILVIGQVSNQQFREDKLSNAVPGIASWAEAKKGDFKEPYAISAPEKSPSDWPTNSNRKKRAVASSTQIIVGTDSSCKDGDTRLCNGPLKSNQQYCVYVRGFTSAGYSDSDCIVEAKTKLNYTPIIVGVAVAVALLVVLALLVYIFRRQQQTKKEKKDLADQLRTSTELTEIHEELESNEETSSRISREFQEIDEKCANYSCDVGSLPENKMKNRTLYILPFDHSRVKLTSNKGEGDYINANFIPGKASTQTYIATQGPLPGTIDQFWRMIWEQNVTMTVMLTQLIERGRKQCEQYWPDTLEEPATYGDLVVTKRTESVLPEYTIRIFDIQMGKTIRTIKHISSTFWPSSRCPSKPQALLEFVLAVRSQMLDGNSSPILVHCSAGVGRTGLYIAVDRLLQRIQEHDEIDIFNLVMEMREYRCRMVQTEEQYRYIHDCVKEVMENGFPTVADHLYEQIPDIIPSLVYETPHGSTSREDERFTASGSSPPQNEPEYDDQLMDSNSLDGGPTSLPAEYMEPDLVDLLAEYEQPFRVDPPFDLKQSLPVDKQPVVGEFKAVDQAFLYEGPDEITFTSAGDGQGERTSTHLYENDETN</sequence>
<dbReference type="InterPro" id="IPR000242">
    <property type="entry name" value="PTP_cat"/>
</dbReference>
<evidence type="ECO:0000256" key="6">
    <source>
        <dbReference type="ARBA" id="ARBA00022801"/>
    </source>
</evidence>
<evidence type="ECO:0000256" key="8">
    <source>
        <dbReference type="ARBA" id="ARBA00022989"/>
    </source>
</evidence>
<dbReference type="PANTHER" id="PTHR46957">
    <property type="entry name" value="CYTOKINE RECEPTOR"/>
    <property type="match status" value="1"/>
</dbReference>
<feature type="transmembrane region" description="Helical" evidence="13">
    <location>
        <begin position="339"/>
        <end position="363"/>
    </location>
</feature>
<dbReference type="SUPFAM" id="SSF52799">
    <property type="entry name" value="(Phosphotyrosine protein) phosphatases II"/>
    <property type="match status" value="1"/>
</dbReference>
<dbReference type="OrthoDB" id="6244967at2759"/>
<feature type="domain" description="Tyrosine-protein phosphatase" evidence="14">
    <location>
        <begin position="403"/>
        <end position="658"/>
    </location>
</feature>
<evidence type="ECO:0000313" key="18">
    <source>
        <dbReference type="Proteomes" id="UP000593567"/>
    </source>
</evidence>
<dbReference type="SMART" id="SM00194">
    <property type="entry name" value="PTPc"/>
    <property type="match status" value="1"/>
</dbReference>
<gene>
    <name evidence="17" type="ORF">EB796_010333</name>
</gene>
<feature type="domain" description="Fibronectin type-III" evidence="16">
    <location>
        <begin position="67"/>
        <end position="170"/>
    </location>
</feature>
<evidence type="ECO:0000256" key="3">
    <source>
        <dbReference type="ARBA" id="ARBA00022692"/>
    </source>
</evidence>
<organism evidence="17 18">
    <name type="scientific">Bugula neritina</name>
    <name type="common">Brown bryozoan</name>
    <name type="synonym">Sertularia neritina</name>
    <dbReference type="NCBI Taxonomy" id="10212"/>
    <lineage>
        <taxon>Eukaryota</taxon>
        <taxon>Metazoa</taxon>
        <taxon>Spiralia</taxon>
        <taxon>Lophotrochozoa</taxon>
        <taxon>Bryozoa</taxon>
        <taxon>Gymnolaemata</taxon>
        <taxon>Cheilostomatida</taxon>
        <taxon>Flustrina</taxon>
        <taxon>Buguloidea</taxon>
        <taxon>Bugulidae</taxon>
        <taxon>Bugula</taxon>
    </lineage>
</organism>
<feature type="domain" description="Fibronectin type-III" evidence="16">
    <location>
        <begin position="1"/>
        <end position="63"/>
    </location>
</feature>
<evidence type="ECO:0000256" key="13">
    <source>
        <dbReference type="SAM" id="Phobius"/>
    </source>
</evidence>
<feature type="region of interest" description="Disordered" evidence="12">
    <location>
        <begin position="788"/>
        <end position="810"/>
    </location>
</feature>
<evidence type="ECO:0000256" key="4">
    <source>
        <dbReference type="ARBA" id="ARBA00022729"/>
    </source>
</evidence>
<dbReference type="InterPro" id="IPR036116">
    <property type="entry name" value="FN3_sf"/>
</dbReference>
<dbReference type="EC" id="3.1.3.48" evidence="2"/>
<keyword evidence="3 13" id="KW-0812">Transmembrane</keyword>
<dbReference type="InterPro" id="IPR016130">
    <property type="entry name" value="Tyr_Pase_AS"/>
</dbReference>